<dbReference type="InterPro" id="IPR001910">
    <property type="entry name" value="Inosine/uridine_hydrolase_dom"/>
</dbReference>
<accession>H1XYA5</accession>
<sequence length="324" mass="36116" precursor="true">MRQTILSLLILLFFIQLVNGAEKQKVILDCDLGSGLDDAFAVALILASPEFEVLGLVMTHGNTHKRAQVAGRLLYECGREEIPVVVGKPTPLIVGKDTTIAPDAQQFAWAAGFDKVKPISQNAADFIIENLKRYPNEVILFTAGPLSNIGEVLKKDPGALKRAKRVVSMFGSFYMGYAVGSKPTAEWNVKADVQAARMLLDADVLPLFAGLDVTAFVKLNEQNRMRLLYRNSPLTDALCALYSLWLYESYAHVDPAMFDPVAIGLVLWPELFATRKVHVSIDRQGRTLVDETKPPNCEIAVHIQSEELIRRLMERLLKQNLRRQ</sequence>
<dbReference type="PANTHER" id="PTHR12304:SF4">
    <property type="entry name" value="URIDINE NUCLEOSIDASE"/>
    <property type="match status" value="1"/>
</dbReference>
<dbReference type="FunCoup" id="H1XYA5">
    <property type="interactions" value="432"/>
</dbReference>
<evidence type="ECO:0000313" key="4">
    <source>
        <dbReference type="EMBL" id="APF19265.1"/>
    </source>
</evidence>
<evidence type="ECO:0000313" key="6">
    <source>
        <dbReference type="Proteomes" id="UP000004671"/>
    </source>
</evidence>
<dbReference type="Pfam" id="PF01156">
    <property type="entry name" value="IU_nuc_hydro"/>
    <property type="match status" value="1"/>
</dbReference>
<reference evidence="4 7" key="2">
    <citation type="submission" date="2016-11" db="EMBL/GenBank/DDBJ databases">
        <title>Genomic analysis of Caldithrix abyssi and proposal of a novel bacterial phylum Caldithrichaeota.</title>
        <authorList>
            <person name="Kublanov I."/>
            <person name="Sigalova O."/>
            <person name="Gavrilov S."/>
            <person name="Lebedinsky A."/>
            <person name="Ivanova N."/>
            <person name="Daum C."/>
            <person name="Reddy T."/>
            <person name="Klenk H.P."/>
            <person name="Goker M."/>
            <person name="Reva O."/>
            <person name="Miroshnichenko M."/>
            <person name="Kyprides N."/>
            <person name="Woyke T."/>
            <person name="Gelfand M."/>
        </authorList>
    </citation>
    <scope>NUCLEOTIDE SEQUENCE [LARGE SCALE GENOMIC DNA]</scope>
    <source>
        <strain evidence="4 7">LF13</strain>
    </source>
</reference>
<name>H1XYA5_CALAY</name>
<evidence type="ECO:0000313" key="7">
    <source>
        <dbReference type="Proteomes" id="UP000183868"/>
    </source>
</evidence>
<dbReference type="SUPFAM" id="SSF53590">
    <property type="entry name" value="Nucleoside hydrolase"/>
    <property type="match status" value="1"/>
</dbReference>
<dbReference type="Proteomes" id="UP000004671">
    <property type="component" value="Chromosome"/>
</dbReference>
<evidence type="ECO:0000256" key="2">
    <source>
        <dbReference type="ARBA" id="ARBA00023295"/>
    </source>
</evidence>
<dbReference type="GO" id="GO:0008477">
    <property type="term" value="F:purine nucleosidase activity"/>
    <property type="evidence" value="ECO:0007669"/>
    <property type="project" value="TreeGrafter"/>
</dbReference>
<feature type="domain" description="Inosine/uridine-preferring nucleoside hydrolase" evidence="3">
    <location>
        <begin position="26"/>
        <end position="308"/>
    </location>
</feature>
<keyword evidence="2" id="KW-0326">Glycosidase</keyword>
<proteinExistence type="predicted"/>
<gene>
    <name evidence="4" type="ORF">Cabys_2516</name>
    <name evidence="5" type="ORF">Calab_3574</name>
</gene>
<evidence type="ECO:0000256" key="1">
    <source>
        <dbReference type="ARBA" id="ARBA00022801"/>
    </source>
</evidence>
<reference evidence="5 6" key="1">
    <citation type="submission" date="2011-09" db="EMBL/GenBank/DDBJ databases">
        <title>The permanent draft genome of Caldithrix abyssi DSM 13497.</title>
        <authorList>
            <consortium name="US DOE Joint Genome Institute (JGI-PGF)"/>
            <person name="Lucas S."/>
            <person name="Han J."/>
            <person name="Lapidus A."/>
            <person name="Bruce D."/>
            <person name="Goodwin L."/>
            <person name="Pitluck S."/>
            <person name="Peters L."/>
            <person name="Kyrpides N."/>
            <person name="Mavromatis K."/>
            <person name="Ivanova N."/>
            <person name="Mikhailova N."/>
            <person name="Chertkov O."/>
            <person name="Detter J.C."/>
            <person name="Tapia R."/>
            <person name="Han C."/>
            <person name="Land M."/>
            <person name="Hauser L."/>
            <person name="Markowitz V."/>
            <person name="Cheng J.-F."/>
            <person name="Hugenholtz P."/>
            <person name="Woyke T."/>
            <person name="Wu D."/>
            <person name="Spring S."/>
            <person name="Brambilla E."/>
            <person name="Klenk H.-P."/>
            <person name="Eisen J.A."/>
        </authorList>
    </citation>
    <scope>NUCLEOTIDE SEQUENCE [LARGE SCALE GENOMIC DNA]</scope>
    <source>
        <strain evidence="5 6">DSM 13497</strain>
    </source>
</reference>
<dbReference type="OrthoDB" id="9797882at2"/>
<dbReference type="HOGENOM" id="CLU_036838_10_0_0"/>
<dbReference type="GO" id="GO:0005829">
    <property type="term" value="C:cytosol"/>
    <property type="evidence" value="ECO:0007669"/>
    <property type="project" value="TreeGrafter"/>
</dbReference>
<dbReference type="InterPro" id="IPR036452">
    <property type="entry name" value="Ribo_hydro-like"/>
</dbReference>
<dbReference type="EMBL" id="CP018099">
    <property type="protein sequence ID" value="APF19265.1"/>
    <property type="molecule type" value="Genomic_DNA"/>
</dbReference>
<dbReference type="PANTHER" id="PTHR12304">
    <property type="entry name" value="INOSINE-URIDINE PREFERRING NUCLEOSIDE HYDROLASE"/>
    <property type="match status" value="1"/>
</dbReference>
<evidence type="ECO:0000259" key="3">
    <source>
        <dbReference type="Pfam" id="PF01156"/>
    </source>
</evidence>
<organism evidence="5 6">
    <name type="scientific">Caldithrix abyssi DSM 13497</name>
    <dbReference type="NCBI Taxonomy" id="880073"/>
    <lineage>
        <taxon>Bacteria</taxon>
        <taxon>Pseudomonadati</taxon>
        <taxon>Calditrichota</taxon>
        <taxon>Calditrichia</taxon>
        <taxon>Calditrichales</taxon>
        <taxon>Calditrichaceae</taxon>
        <taxon>Caldithrix</taxon>
    </lineage>
</organism>
<dbReference type="EMBL" id="CM001402">
    <property type="protein sequence ID" value="EHO43172.1"/>
    <property type="molecule type" value="Genomic_DNA"/>
</dbReference>
<dbReference type="InterPro" id="IPR023186">
    <property type="entry name" value="IUNH"/>
</dbReference>
<dbReference type="Gene3D" id="3.90.245.10">
    <property type="entry name" value="Ribonucleoside hydrolase-like"/>
    <property type="match status" value="1"/>
</dbReference>
<dbReference type="STRING" id="880073.Cabys_2516"/>
<dbReference type="PaxDb" id="880073-Calab_3574"/>
<keyword evidence="6" id="KW-1185">Reference proteome</keyword>
<dbReference type="RefSeq" id="WP_006930694.1">
    <property type="nucleotide sequence ID" value="NZ_CM001402.1"/>
</dbReference>
<dbReference type="GO" id="GO:0006152">
    <property type="term" value="P:purine nucleoside catabolic process"/>
    <property type="evidence" value="ECO:0007669"/>
    <property type="project" value="TreeGrafter"/>
</dbReference>
<dbReference type="AlphaFoldDB" id="H1XYA5"/>
<keyword evidence="1 5" id="KW-0378">Hydrolase</keyword>
<evidence type="ECO:0000313" key="5">
    <source>
        <dbReference type="EMBL" id="EHO43172.1"/>
    </source>
</evidence>
<dbReference type="Proteomes" id="UP000183868">
    <property type="component" value="Chromosome"/>
</dbReference>
<protein>
    <submittedName>
        <fullName evidence="4">Inosine-uridine nucleoside N-ribohydrolase</fullName>
    </submittedName>
    <submittedName>
        <fullName evidence="5">Inosine/uridine-preferring nucleoside hydrolase</fullName>
    </submittedName>
</protein>
<dbReference type="eggNOG" id="COG1957">
    <property type="taxonomic scope" value="Bacteria"/>
</dbReference>
<dbReference type="KEGG" id="caby:Cabys_2516"/>